<dbReference type="Proteomes" id="UP000289738">
    <property type="component" value="Chromosome B09"/>
</dbReference>
<evidence type="ECO:0000313" key="2">
    <source>
        <dbReference type="EMBL" id="RYQ89820.1"/>
    </source>
</evidence>
<reference evidence="2 3" key="1">
    <citation type="submission" date="2019-01" db="EMBL/GenBank/DDBJ databases">
        <title>Sequencing of cultivated peanut Arachis hypogaea provides insights into genome evolution and oil improvement.</title>
        <authorList>
            <person name="Chen X."/>
        </authorList>
    </citation>
    <scope>NUCLEOTIDE SEQUENCE [LARGE SCALE GENOMIC DNA]</scope>
    <source>
        <strain evidence="3">cv. Fuhuasheng</strain>
        <tissue evidence="2">Leaves</tissue>
    </source>
</reference>
<feature type="transmembrane region" description="Helical" evidence="1">
    <location>
        <begin position="31"/>
        <end position="49"/>
    </location>
</feature>
<protein>
    <submittedName>
        <fullName evidence="2">Uncharacterized protein</fullName>
    </submittedName>
</protein>
<dbReference type="AlphaFoldDB" id="A0A444XJG5"/>
<proteinExistence type="predicted"/>
<keyword evidence="1" id="KW-1133">Transmembrane helix</keyword>
<keyword evidence="1" id="KW-0472">Membrane</keyword>
<evidence type="ECO:0000313" key="3">
    <source>
        <dbReference type="Proteomes" id="UP000289738"/>
    </source>
</evidence>
<gene>
    <name evidence="2" type="ORF">Ahy_B09g096268</name>
</gene>
<sequence>MTHLSHHHRFMLLVQWKVWTWVMKILTKSTLRIAIIVIPLKIMMGRSLYRRRRSRQRCAMFDSAHTIPALSDVPSHYHTLYLDAMYEKSPFFNTEEEDYNLDGGVEFQVGHIIKCRDAVIQSVKNYSIHRSAGCQVVESDQLKYHVHCRQAAAGSLWSPRVALRQNLGYWEVRRVGGTHICLAPTMFQDHRQLDSSLICKVILPLIQSTHLSVSLSCKVQFSKAIISNFLIKRSGW</sequence>
<keyword evidence="1" id="KW-0812">Transmembrane</keyword>
<dbReference type="EMBL" id="SDMP01000019">
    <property type="protein sequence ID" value="RYQ89820.1"/>
    <property type="molecule type" value="Genomic_DNA"/>
</dbReference>
<accession>A0A444XJG5</accession>
<comment type="caution">
    <text evidence="2">The sequence shown here is derived from an EMBL/GenBank/DDBJ whole genome shotgun (WGS) entry which is preliminary data.</text>
</comment>
<organism evidence="2 3">
    <name type="scientific">Arachis hypogaea</name>
    <name type="common">Peanut</name>
    <dbReference type="NCBI Taxonomy" id="3818"/>
    <lineage>
        <taxon>Eukaryota</taxon>
        <taxon>Viridiplantae</taxon>
        <taxon>Streptophyta</taxon>
        <taxon>Embryophyta</taxon>
        <taxon>Tracheophyta</taxon>
        <taxon>Spermatophyta</taxon>
        <taxon>Magnoliopsida</taxon>
        <taxon>eudicotyledons</taxon>
        <taxon>Gunneridae</taxon>
        <taxon>Pentapetalae</taxon>
        <taxon>rosids</taxon>
        <taxon>fabids</taxon>
        <taxon>Fabales</taxon>
        <taxon>Fabaceae</taxon>
        <taxon>Papilionoideae</taxon>
        <taxon>50 kb inversion clade</taxon>
        <taxon>dalbergioids sensu lato</taxon>
        <taxon>Dalbergieae</taxon>
        <taxon>Pterocarpus clade</taxon>
        <taxon>Arachis</taxon>
    </lineage>
</organism>
<keyword evidence="3" id="KW-1185">Reference proteome</keyword>
<name>A0A444XJG5_ARAHY</name>
<evidence type="ECO:0000256" key="1">
    <source>
        <dbReference type="SAM" id="Phobius"/>
    </source>
</evidence>